<keyword evidence="1" id="KW-0175">Coiled coil</keyword>
<feature type="compositionally biased region" description="Polar residues" evidence="2">
    <location>
        <begin position="25"/>
        <end position="46"/>
    </location>
</feature>
<feature type="compositionally biased region" description="Low complexity" evidence="2">
    <location>
        <begin position="157"/>
        <end position="170"/>
    </location>
</feature>
<dbReference type="Proteomes" id="UP000654075">
    <property type="component" value="Unassembled WGS sequence"/>
</dbReference>
<evidence type="ECO:0000313" key="3">
    <source>
        <dbReference type="EMBL" id="CAE8612348.1"/>
    </source>
</evidence>
<dbReference type="EMBL" id="CAJNNV010025110">
    <property type="protein sequence ID" value="CAE8612348.1"/>
    <property type="molecule type" value="Genomic_DNA"/>
</dbReference>
<accession>A0A813FPQ1</accession>
<dbReference type="AlphaFoldDB" id="A0A813FPQ1"/>
<comment type="caution">
    <text evidence="3">The sequence shown here is derived from an EMBL/GenBank/DDBJ whole genome shotgun (WGS) entry which is preliminary data.</text>
</comment>
<sequence>MTSSARFRPPRTLEEAGPAPPSAGSVGTTDSRSSWSLRASQRSPLCSTGRELLGARGAERSSEERSAARLLPDGKGALSSSGRPPTFLASTLPSSLLSGRLRGKIAGTAPGRQTPPTPPTSIPASATTSSASSSSSASPPADSFASSAREGGRIDGRASAPGPSGLGPRLPQQPPPSEGRGAFLSSPGSRRTKSSASSAPRNAEDGGLPAQRGEDGTPRPDEVLRRRAQSLPRHHSVVSSTALERLAVLERDVQHLENRVKDLSLASQTEAAPGPLKTELALLEAKANLLECKGIDNIYTGELNSGKAEAKEVKKALLERLEKLFNLVEEVFARLKAS</sequence>
<evidence type="ECO:0000313" key="4">
    <source>
        <dbReference type="Proteomes" id="UP000654075"/>
    </source>
</evidence>
<name>A0A813FPQ1_POLGL</name>
<feature type="compositionally biased region" description="Low complexity" evidence="2">
    <location>
        <begin position="122"/>
        <end position="148"/>
    </location>
</feature>
<feature type="compositionally biased region" description="Polar residues" evidence="2">
    <location>
        <begin position="186"/>
        <end position="200"/>
    </location>
</feature>
<evidence type="ECO:0000256" key="1">
    <source>
        <dbReference type="SAM" id="Coils"/>
    </source>
</evidence>
<keyword evidence="4" id="KW-1185">Reference proteome</keyword>
<organism evidence="3 4">
    <name type="scientific">Polarella glacialis</name>
    <name type="common">Dinoflagellate</name>
    <dbReference type="NCBI Taxonomy" id="89957"/>
    <lineage>
        <taxon>Eukaryota</taxon>
        <taxon>Sar</taxon>
        <taxon>Alveolata</taxon>
        <taxon>Dinophyceae</taxon>
        <taxon>Suessiales</taxon>
        <taxon>Suessiaceae</taxon>
        <taxon>Polarella</taxon>
    </lineage>
</organism>
<proteinExistence type="predicted"/>
<gene>
    <name evidence="3" type="ORF">PGLA1383_LOCUS30160</name>
</gene>
<feature type="compositionally biased region" description="Polar residues" evidence="2">
    <location>
        <begin position="78"/>
        <end position="93"/>
    </location>
</feature>
<feature type="region of interest" description="Disordered" evidence="2">
    <location>
        <begin position="1"/>
        <end position="222"/>
    </location>
</feature>
<reference evidence="3" key="1">
    <citation type="submission" date="2021-02" db="EMBL/GenBank/DDBJ databases">
        <authorList>
            <person name="Dougan E. K."/>
            <person name="Rhodes N."/>
            <person name="Thang M."/>
            <person name="Chan C."/>
        </authorList>
    </citation>
    <scope>NUCLEOTIDE SEQUENCE</scope>
</reference>
<feature type="coiled-coil region" evidence="1">
    <location>
        <begin position="239"/>
        <end position="266"/>
    </location>
</feature>
<feature type="compositionally biased region" description="Basic and acidic residues" evidence="2">
    <location>
        <begin position="57"/>
        <end position="67"/>
    </location>
</feature>
<feature type="compositionally biased region" description="Basic and acidic residues" evidence="2">
    <location>
        <begin position="212"/>
        <end position="222"/>
    </location>
</feature>
<evidence type="ECO:0000256" key="2">
    <source>
        <dbReference type="SAM" id="MobiDB-lite"/>
    </source>
</evidence>
<protein>
    <submittedName>
        <fullName evidence="3">Uncharacterized protein</fullName>
    </submittedName>
</protein>